<dbReference type="EMBL" id="PTJE01000001">
    <property type="protein sequence ID" value="PPK96767.1"/>
    <property type="molecule type" value="Genomic_DNA"/>
</dbReference>
<dbReference type="InterPro" id="IPR050498">
    <property type="entry name" value="Ycf3"/>
</dbReference>
<accession>A0A2S6IRA4</accession>
<keyword evidence="2 3" id="KW-0802">TPR repeat</keyword>
<proteinExistence type="predicted"/>
<dbReference type="Pfam" id="PF13432">
    <property type="entry name" value="TPR_16"/>
    <property type="match status" value="1"/>
</dbReference>
<gene>
    <name evidence="4" type="ORF">LY01_00592</name>
</gene>
<dbReference type="OrthoDB" id="9811837at2"/>
<dbReference type="PROSITE" id="PS50293">
    <property type="entry name" value="TPR_REGION"/>
    <property type="match status" value="1"/>
</dbReference>
<dbReference type="SUPFAM" id="SSF48452">
    <property type="entry name" value="TPR-like"/>
    <property type="match status" value="1"/>
</dbReference>
<organism evidence="4 5">
    <name type="scientific">Nonlabens xylanidelens</name>
    <dbReference type="NCBI Taxonomy" id="191564"/>
    <lineage>
        <taxon>Bacteria</taxon>
        <taxon>Pseudomonadati</taxon>
        <taxon>Bacteroidota</taxon>
        <taxon>Flavobacteriia</taxon>
        <taxon>Flavobacteriales</taxon>
        <taxon>Flavobacteriaceae</taxon>
        <taxon>Nonlabens</taxon>
    </lineage>
</organism>
<comment type="caution">
    <text evidence="4">The sequence shown here is derived from an EMBL/GenBank/DDBJ whole genome shotgun (WGS) entry which is preliminary data.</text>
</comment>
<protein>
    <submittedName>
        <fullName evidence="4">Tetratricopeptide repeat protein</fullName>
    </submittedName>
</protein>
<reference evidence="4 5" key="1">
    <citation type="submission" date="2018-02" db="EMBL/GenBank/DDBJ databases">
        <title>Genomic Encyclopedia of Archaeal and Bacterial Type Strains, Phase II (KMG-II): from individual species to whole genera.</title>
        <authorList>
            <person name="Goeker M."/>
        </authorList>
    </citation>
    <scope>NUCLEOTIDE SEQUENCE [LARGE SCALE GENOMIC DNA]</scope>
    <source>
        <strain evidence="4 5">DSM 16809</strain>
    </source>
</reference>
<dbReference type="Pfam" id="PF07719">
    <property type="entry name" value="TPR_2"/>
    <property type="match status" value="1"/>
</dbReference>
<evidence type="ECO:0000256" key="1">
    <source>
        <dbReference type="ARBA" id="ARBA00022737"/>
    </source>
</evidence>
<dbReference type="InterPro" id="IPR019734">
    <property type="entry name" value="TPR_rpt"/>
</dbReference>
<name>A0A2S6IRA4_9FLAO</name>
<evidence type="ECO:0000256" key="2">
    <source>
        <dbReference type="ARBA" id="ARBA00022803"/>
    </source>
</evidence>
<dbReference type="InterPro" id="IPR011990">
    <property type="entry name" value="TPR-like_helical_dom_sf"/>
</dbReference>
<dbReference type="Gene3D" id="1.25.40.10">
    <property type="entry name" value="Tetratricopeptide repeat domain"/>
    <property type="match status" value="1"/>
</dbReference>
<dbReference type="AlphaFoldDB" id="A0A2S6IRA4"/>
<dbReference type="RefSeq" id="WP_104514305.1">
    <property type="nucleotide sequence ID" value="NZ_MQVW01000027.1"/>
</dbReference>
<dbReference type="PROSITE" id="PS50005">
    <property type="entry name" value="TPR"/>
    <property type="match status" value="2"/>
</dbReference>
<evidence type="ECO:0000313" key="5">
    <source>
        <dbReference type="Proteomes" id="UP000239002"/>
    </source>
</evidence>
<dbReference type="PANTHER" id="PTHR44858:SF1">
    <property type="entry name" value="UDP-N-ACETYLGLUCOSAMINE--PEPTIDE N-ACETYLGLUCOSAMINYLTRANSFERASE SPINDLY-RELATED"/>
    <property type="match status" value="1"/>
</dbReference>
<feature type="repeat" description="TPR" evidence="3">
    <location>
        <begin position="134"/>
        <end position="167"/>
    </location>
</feature>
<dbReference type="PANTHER" id="PTHR44858">
    <property type="entry name" value="TETRATRICOPEPTIDE REPEAT PROTEIN 6"/>
    <property type="match status" value="1"/>
</dbReference>
<dbReference type="InterPro" id="IPR013105">
    <property type="entry name" value="TPR_2"/>
</dbReference>
<dbReference type="Proteomes" id="UP000239002">
    <property type="component" value="Unassembled WGS sequence"/>
</dbReference>
<keyword evidence="1" id="KW-0677">Repeat</keyword>
<keyword evidence="5" id="KW-1185">Reference proteome</keyword>
<evidence type="ECO:0000256" key="3">
    <source>
        <dbReference type="PROSITE-ProRule" id="PRU00339"/>
    </source>
</evidence>
<dbReference type="SMART" id="SM00028">
    <property type="entry name" value="TPR"/>
    <property type="match status" value="4"/>
</dbReference>
<sequence>MKNNQIFFILFISLGMISYAQETEEEVDPAIEVIAADACECLVDIKLDAAKKKRYNSINDCIETASNTFQMTEGIKNTLGIGKDSTITNDIIIDRDKYKREVQSALLERCPKMKLLMSSDEVESEVSISEKKKAVEFYEQGMDFYVKEDYKNAIKSYKKAVRKDKNFAFAWDNLGLSYRKDGQFKKAVEAYDKSIELDPTGAVPLMNKPIAFLMDGKLQEAILAYQDYIRVFPNDAEGYYGISRVYIETKEFEKALDNILNAFVKYNEVNSPYARDAEHVIQVVYNNLKENDMLSIWDQYLKKYEVTVGE</sequence>
<feature type="repeat" description="TPR" evidence="3">
    <location>
        <begin position="168"/>
        <end position="201"/>
    </location>
</feature>
<evidence type="ECO:0000313" key="4">
    <source>
        <dbReference type="EMBL" id="PPK96767.1"/>
    </source>
</evidence>